<reference evidence="1" key="1">
    <citation type="journal article" date="2019" name="bioRxiv">
        <title>The Genome of the Zebra Mussel, Dreissena polymorpha: A Resource for Invasive Species Research.</title>
        <authorList>
            <person name="McCartney M.A."/>
            <person name="Auch B."/>
            <person name="Kono T."/>
            <person name="Mallez S."/>
            <person name="Zhang Y."/>
            <person name="Obille A."/>
            <person name="Becker A."/>
            <person name="Abrahante J.E."/>
            <person name="Garbe J."/>
            <person name="Badalamenti J.P."/>
            <person name="Herman A."/>
            <person name="Mangelson H."/>
            <person name="Liachko I."/>
            <person name="Sullivan S."/>
            <person name="Sone E.D."/>
            <person name="Koren S."/>
            <person name="Silverstein K.A.T."/>
            <person name="Beckman K.B."/>
            <person name="Gohl D.M."/>
        </authorList>
    </citation>
    <scope>NUCLEOTIDE SEQUENCE</scope>
    <source>
        <strain evidence="1">Duluth1</strain>
        <tissue evidence="1">Whole animal</tissue>
    </source>
</reference>
<dbReference type="EMBL" id="JAIWYP010000003">
    <property type="protein sequence ID" value="KAH3857989.1"/>
    <property type="molecule type" value="Genomic_DNA"/>
</dbReference>
<organism evidence="1 2">
    <name type="scientific">Dreissena polymorpha</name>
    <name type="common">Zebra mussel</name>
    <name type="synonym">Mytilus polymorpha</name>
    <dbReference type="NCBI Taxonomy" id="45954"/>
    <lineage>
        <taxon>Eukaryota</taxon>
        <taxon>Metazoa</taxon>
        <taxon>Spiralia</taxon>
        <taxon>Lophotrochozoa</taxon>
        <taxon>Mollusca</taxon>
        <taxon>Bivalvia</taxon>
        <taxon>Autobranchia</taxon>
        <taxon>Heteroconchia</taxon>
        <taxon>Euheterodonta</taxon>
        <taxon>Imparidentia</taxon>
        <taxon>Neoheterodontei</taxon>
        <taxon>Myida</taxon>
        <taxon>Dreissenoidea</taxon>
        <taxon>Dreissenidae</taxon>
        <taxon>Dreissena</taxon>
    </lineage>
</organism>
<accession>A0A9D4LHL7</accession>
<feature type="non-terminal residue" evidence="1">
    <location>
        <position position="1"/>
    </location>
</feature>
<proteinExistence type="predicted"/>
<protein>
    <submittedName>
        <fullName evidence="1">Uncharacterized protein</fullName>
    </submittedName>
</protein>
<evidence type="ECO:0000313" key="1">
    <source>
        <dbReference type="EMBL" id="KAH3857989.1"/>
    </source>
</evidence>
<sequence length="128" mass="14318">MRLCVGLLDEIEEGCRDITNNGPAIVFNPPRLAQFVNITGLNNGTWAGRFASTEKYVTMEHLVNSVNRVAIAKLVQHVIKMDTACRVANLDGIRFFVTQLPMLSKDSNLIFGMHVYLMKLHILSGERS</sequence>
<dbReference type="Proteomes" id="UP000828390">
    <property type="component" value="Unassembled WGS sequence"/>
</dbReference>
<gene>
    <name evidence="1" type="ORF">DPMN_100608</name>
</gene>
<dbReference type="AlphaFoldDB" id="A0A9D4LHL7"/>
<reference evidence="1" key="2">
    <citation type="submission" date="2020-11" db="EMBL/GenBank/DDBJ databases">
        <authorList>
            <person name="McCartney M.A."/>
            <person name="Auch B."/>
            <person name="Kono T."/>
            <person name="Mallez S."/>
            <person name="Becker A."/>
            <person name="Gohl D.M."/>
            <person name="Silverstein K.A.T."/>
            <person name="Koren S."/>
            <person name="Bechman K.B."/>
            <person name="Herman A."/>
            <person name="Abrahante J.E."/>
            <person name="Garbe J."/>
        </authorList>
    </citation>
    <scope>NUCLEOTIDE SEQUENCE</scope>
    <source>
        <strain evidence="1">Duluth1</strain>
        <tissue evidence="1">Whole animal</tissue>
    </source>
</reference>
<comment type="caution">
    <text evidence="1">The sequence shown here is derived from an EMBL/GenBank/DDBJ whole genome shotgun (WGS) entry which is preliminary data.</text>
</comment>
<keyword evidence="2" id="KW-1185">Reference proteome</keyword>
<name>A0A9D4LHL7_DREPO</name>
<evidence type="ECO:0000313" key="2">
    <source>
        <dbReference type="Proteomes" id="UP000828390"/>
    </source>
</evidence>